<keyword evidence="1" id="KW-0812">Transmembrane</keyword>
<keyword evidence="1" id="KW-1133">Transmembrane helix</keyword>
<dbReference type="Proteomes" id="UP001589867">
    <property type="component" value="Unassembled WGS sequence"/>
</dbReference>
<evidence type="ECO:0008006" key="4">
    <source>
        <dbReference type="Google" id="ProtNLM"/>
    </source>
</evidence>
<organism evidence="2 3">
    <name type="scientific">Phytohabitans kaempferiae</name>
    <dbReference type="NCBI Taxonomy" id="1620943"/>
    <lineage>
        <taxon>Bacteria</taxon>
        <taxon>Bacillati</taxon>
        <taxon>Actinomycetota</taxon>
        <taxon>Actinomycetes</taxon>
        <taxon>Micromonosporales</taxon>
        <taxon>Micromonosporaceae</taxon>
    </lineage>
</organism>
<gene>
    <name evidence="2" type="ORF">ACFFIA_24925</name>
</gene>
<evidence type="ECO:0000256" key="1">
    <source>
        <dbReference type="SAM" id="Phobius"/>
    </source>
</evidence>
<feature type="transmembrane region" description="Helical" evidence="1">
    <location>
        <begin position="20"/>
        <end position="38"/>
    </location>
</feature>
<comment type="caution">
    <text evidence="2">The sequence shown here is derived from an EMBL/GenBank/DDBJ whole genome shotgun (WGS) entry which is preliminary data.</text>
</comment>
<evidence type="ECO:0000313" key="2">
    <source>
        <dbReference type="EMBL" id="MFC0530892.1"/>
    </source>
</evidence>
<name>A0ABV6M851_9ACTN</name>
<dbReference type="EMBL" id="JBHLUH010000052">
    <property type="protein sequence ID" value="MFC0530892.1"/>
    <property type="molecule type" value="Genomic_DNA"/>
</dbReference>
<keyword evidence="3" id="KW-1185">Reference proteome</keyword>
<proteinExistence type="predicted"/>
<protein>
    <recommendedName>
        <fullName evidence="4">F0F1 ATP synthase assembly protein I</fullName>
    </recommendedName>
</protein>
<evidence type="ECO:0000313" key="3">
    <source>
        <dbReference type="Proteomes" id="UP001589867"/>
    </source>
</evidence>
<reference evidence="2 3" key="1">
    <citation type="submission" date="2024-09" db="EMBL/GenBank/DDBJ databases">
        <authorList>
            <person name="Sun Q."/>
            <person name="Mori K."/>
        </authorList>
    </citation>
    <scope>NUCLEOTIDE SEQUENCE [LARGE SCALE GENOMIC DNA]</scope>
    <source>
        <strain evidence="2 3">TBRC 3947</strain>
    </source>
</reference>
<keyword evidence="1" id="KW-0472">Membrane</keyword>
<dbReference type="RefSeq" id="WP_377254333.1">
    <property type="nucleotide sequence ID" value="NZ_JBHLUH010000052.1"/>
</dbReference>
<accession>A0ABV6M851</accession>
<sequence length="43" mass="4520">MIIWGGAGWLIDLWLDLPRVGLLIGLIGGTAAGVYLTVKRLGA</sequence>